<dbReference type="InterPro" id="IPR043502">
    <property type="entry name" value="DNA/RNA_pol_sf"/>
</dbReference>
<dbReference type="InterPro" id="IPR014797">
    <property type="entry name" value="CKK_CAMSAP"/>
</dbReference>
<evidence type="ECO:0000313" key="5">
    <source>
        <dbReference type="EMBL" id="CAG9134717.1"/>
    </source>
</evidence>
<dbReference type="PROSITE" id="PS50878">
    <property type="entry name" value="RT_POL"/>
    <property type="match status" value="1"/>
</dbReference>
<dbReference type="Pfam" id="PF08683">
    <property type="entry name" value="CAMSAP_CKK"/>
    <property type="match status" value="1"/>
</dbReference>
<sequence>MDMIASHHANSNFKGFWKCTNRLNAKPSVPVSVEGVSSPEEIAELFKNHFSVQSPLGSPCRQFEAGFAHGNISTVILAKDVRLAITKMTRGKSPGHDGLSIEHLQHAGYHLPRVLAMLFNLCLSHSYLPPDLVRTLVVPIVKSKTGDVSDKSNYRPISLATIVAKVLDSVLNSYLNKSIKLHDAQFGFRAGLSTESAILSVKHTIRYYTDRRTPVYGCFMDLSKAFDLVSYDILWRKLEEVGLPPELISLFRYWYLNQENRVRWLGKFSEPCRPECGVRQGGLSSPILFSLYINALIEGLSSMHIGCYIDGVCMNNFSYADDMVLLAPSVSALNELLAVCESYAKSHGLNYNTKKTEFMVFKSGTKVPTFVPPIRLNGVALRRAHQFKYLGHVLTEDLNDDADMERERRALSVRANMLARRFSRCTPAVKIALFKAYCTSLYSGSLWVRYTQKAYNALRIQFNNAFRALLRLPRFCSASAMFAEARTDGFNAIWRKKSASLLGRVRGSDSPVEERGATSPGSASSAPLGRRGSCKTSRERVEEPPARSRSRYGTYQNNFKAGRKSSSLMNLCDSGLGRATPPRRAASPGVRTLASPAGPGPGSGPGSLPGAIGKRRNNHSDDNSDASSQHSSIMDYSGPRLYKQPATKSNRGIMLNAVEYCVFPGAVNAEAKRRVLEEIARSESKHFLVLFRDAGCQFRALYSYCPDSEQVTKLYGTGPKHVNDRMFDKFFKYNSGSKCFSQVHTKHLTVTIDAFTIHNSLWQGKKVQLPSKKDMALVI</sequence>
<dbReference type="SUPFAM" id="SSF50346">
    <property type="entry name" value="PRC-barrel domain"/>
    <property type="match status" value="1"/>
</dbReference>
<proteinExistence type="inferred from homology"/>
<comment type="caution">
    <text evidence="5">The sequence shown here is derived from an EMBL/GenBank/DDBJ whole genome shotgun (WGS) entry which is preliminary data.</text>
</comment>
<dbReference type="Proteomes" id="UP000653454">
    <property type="component" value="Unassembled WGS sequence"/>
</dbReference>
<dbReference type="CDD" id="cd01650">
    <property type="entry name" value="RT_nLTR_like"/>
    <property type="match status" value="1"/>
</dbReference>
<feature type="compositionally biased region" description="Low complexity" evidence="2">
    <location>
        <begin position="517"/>
        <end position="527"/>
    </location>
</feature>
<gene>
    <name evidence="5" type="ORF">PLXY2_LOCUS12983</name>
</gene>
<dbReference type="Gene3D" id="3.10.20.360">
    <property type="entry name" value="CKK domain"/>
    <property type="match status" value="1"/>
</dbReference>
<evidence type="ECO:0000256" key="2">
    <source>
        <dbReference type="SAM" id="MobiDB-lite"/>
    </source>
</evidence>
<evidence type="ECO:0000259" key="3">
    <source>
        <dbReference type="PROSITE" id="PS50878"/>
    </source>
</evidence>
<feature type="domain" description="CKK" evidence="4">
    <location>
        <begin position="638"/>
        <end position="772"/>
    </location>
</feature>
<reference evidence="5" key="1">
    <citation type="submission" date="2020-11" db="EMBL/GenBank/DDBJ databases">
        <authorList>
            <person name="Whiteford S."/>
        </authorList>
    </citation>
    <scope>NUCLEOTIDE SEQUENCE</scope>
</reference>
<dbReference type="InterPro" id="IPR000477">
    <property type="entry name" value="RT_dom"/>
</dbReference>
<feature type="domain" description="Reverse transcriptase" evidence="3">
    <location>
        <begin position="121"/>
        <end position="394"/>
    </location>
</feature>
<dbReference type="InterPro" id="IPR032940">
    <property type="entry name" value="CAMSAP"/>
</dbReference>
<dbReference type="Pfam" id="PF00078">
    <property type="entry name" value="RVT_1"/>
    <property type="match status" value="1"/>
</dbReference>
<dbReference type="PANTHER" id="PTHR21595">
    <property type="entry name" value="PATRONIN"/>
    <property type="match status" value="1"/>
</dbReference>
<feature type="compositionally biased region" description="Basic and acidic residues" evidence="2">
    <location>
        <begin position="536"/>
        <end position="546"/>
    </location>
</feature>
<keyword evidence="6" id="KW-1185">Reference proteome</keyword>
<comment type="domain">
    <text evidence="1">The CKK domain binds microtubules.</text>
</comment>
<dbReference type="SMART" id="SM01051">
    <property type="entry name" value="CAMSAP_CKK"/>
    <property type="match status" value="1"/>
</dbReference>
<dbReference type="GO" id="GO:0071897">
    <property type="term" value="P:DNA biosynthetic process"/>
    <property type="evidence" value="ECO:0007669"/>
    <property type="project" value="UniProtKB-ARBA"/>
</dbReference>
<dbReference type="EMBL" id="CAJHNJ030000084">
    <property type="protein sequence ID" value="CAG9134717.1"/>
    <property type="molecule type" value="Genomic_DNA"/>
</dbReference>
<evidence type="ECO:0000256" key="1">
    <source>
        <dbReference type="PROSITE-ProRule" id="PRU00841"/>
    </source>
</evidence>
<feature type="compositionally biased region" description="Polar residues" evidence="2">
    <location>
        <begin position="551"/>
        <end position="569"/>
    </location>
</feature>
<dbReference type="SUPFAM" id="SSF56672">
    <property type="entry name" value="DNA/RNA polymerases"/>
    <property type="match status" value="1"/>
</dbReference>
<comment type="similarity">
    <text evidence="1">Belongs to the CAMSAP1 family.</text>
</comment>
<organism evidence="5 6">
    <name type="scientific">Plutella xylostella</name>
    <name type="common">Diamondback moth</name>
    <name type="synonym">Plutella maculipennis</name>
    <dbReference type="NCBI Taxonomy" id="51655"/>
    <lineage>
        <taxon>Eukaryota</taxon>
        <taxon>Metazoa</taxon>
        <taxon>Ecdysozoa</taxon>
        <taxon>Arthropoda</taxon>
        <taxon>Hexapoda</taxon>
        <taxon>Insecta</taxon>
        <taxon>Pterygota</taxon>
        <taxon>Neoptera</taxon>
        <taxon>Endopterygota</taxon>
        <taxon>Lepidoptera</taxon>
        <taxon>Glossata</taxon>
        <taxon>Ditrysia</taxon>
        <taxon>Yponomeutoidea</taxon>
        <taxon>Plutellidae</taxon>
        <taxon>Plutella</taxon>
    </lineage>
</organism>
<dbReference type="GO" id="GO:0036449">
    <property type="term" value="C:microtubule minus-end"/>
    <property type="evidence" value="ECO:0007669"/>
    <property type="project" value="TreeGrafter"/>
</dbReference>
<dbReference type="GO" id="GO:0007026">
    <property type="term" value="P:negative regulation of microtubule depolymerization"/>
    <property type="evidence" value="ECO:0007669"/>
    <property type="project" value="TreeGrafter"/>
</dbReference>
<dbReference type="GO" id="GO:0051011">
    <property type="term" value="F:microtubule minus-end binding"/>
    <property type="evidence" value="ECO:0007669"/>
    <property type="project" value="TreeGrafter"/>
</dbReference>
<feature type="region of interest" description="Disordered" evidence="2">
    <location>
        <begin position="505"/>
        <end position="642"/>
    </location>
</feature>
<dbReference type="AlphaFoldDB" id="A0A8S4G5H8"/>
<keyword evidence="1" id="KW-0493">Microtubule</keyword>
<dbReference type="PANTHER" id="PTHR21595:SF0">
    <property type="entry name" value="PATRONIN"/>
    <property type="match status" value="1"/>
</dbReference>
<name>A0A8S4G5H8_PLUXY</name>
<dbReference type="InterPro" id="IPR038209">
    <property type="entry name" value="CKK_dom_sf"/>
</dbReference>
<accession>A0A8S4G5H8</accession>
<dbReference type="InterPro" id="IPR011033">
    <property type="entry name" value="PRC_barrel-like_sf"/>
</dbReference>
<dbReference type="GO" id="GO:0031122">
    <property type="term" value="P:cytoplasmic microtubule organization"/>
    <property type="evidence" value="ECO:0007669"/>
    <property type="project" value="TreeGrafter"/>
</dbReference>
<evidence type="ECO:0000313" key="6">
    <source>
        <dbReference type="Proteomes" id="UP000653454"/>
    </source>
</evidence>
<dbReference type="GO" id="GO:0005516">
    <property type="term" value="F:calmodulin binding"/>
    <property type="evidence" value="ECO:0007669"/>
    <property type="project" value="InterPro"/>
</dbReference>
<protein>
    <submittedName>
        <fullName evidence="5">(diamondback moth) hypothetical protein</fullName>
    </submittedName>
</protein>
<evidence type="ECO:0000259" key="4">
    <source>
        <dbReference type="PROSITE" id="PS51508"/>
    </source>
</evidence>
<dbReference type="PROSITE" id="PS51508">
    <property type="entry name" value="CKK"/>
    <property type="match status" value="1"/>
</dbReference>
<dbReference type="FunFam" id="3.10.20.360:FF:000002">
    <property type="entry name" value="Patronin, isoform M"/>
    <property type="match status" value="1"/>
</dbReference>